<evidence type="ECO:0000256" key="1">
    <source>
        <dbReference type="SAM" id="Phobius"/>
    </source>
</evidence>
<dbReference type="AlphaFoldDB" id="M0E1G6"/>
<keyword evidence="1" id="KW-0472">Membrane</keyword>
<keyword evidence="1" id="KW-1133">Transmembrane helix</keyword>
<dbReference type="PATRIC" id="fig|1227485.3.peg.158"/>
<dbReference type="Proteomes" id="UP000011523">
    <property type="component" value="Unassembled WGS sequence"/>
</dbReference>
<name>M0E1G6_9EURY</name>
<dbReference type="EMBL" id="AOJD01000006">
    <property type="protein sequence ID" value="ELZ41635.1"/>
    <property type="molecule type" value="Genomic_DNA"/>
</dbReference>
<keyword evidence="1" id="KW-0812">Transmembrane</keyword>
<comment type="caution">
    <text evidence="2">The sequence shown here is derived from an EMBL/GenBank/DDBJ whole genome shotgun (WGS) entry which is preliminary data.</text>
</comment>
<dbReference type="RefSeq" id="WP_006627879.1">
    <property type="nucleotide sequence ID" value="NZ_AOJD01000006.1"/>
</dbReference>
<reference evidence="2 3" key="1">
    <citation type="journal article" date="2014" name="PLoS Genet.">
        <title>Phylogenetically driven sequencing of extremely halophilic archaea reveals strategies for static and dynamic osmo-response.</title>
        <authorList>
            <person name="Becker E.A."/>
            <person name="Seitzer P.M."/>
            <person name="Tritt A."/>
            <person name="Larsen D."/>
            <person name="Krusor M."/>
            <person name="Yao A.I."/>
            <person name="Wu D."/>
            <person name="Madern D."/>
            <person name="Eisen J.A."/>
            <person name="Darling A.E."/>
            <person name="Facciotti M.T."/>
        </authorList>
    </citation>
    <scope>NUCLEOTIDE SEQUENCE [LARGE SCALE GENOMIC DNA]</scope>
    <source>
        <strain evidence="2 3">DSM 14210</strain>
    </source>
</reference>
<gene>
    <name evidence="2" type="ORF">C472_00843</name>
</gene>
<organism evidence="2 3">
    <name type="scientific">Halorubrum tebenquichense DSM 14210</name>
    <dbReference type="NCBI Taxonomy" id="1227485"/>
    <lineage>
        <taxon>Archaea</taxon>
        <taxon>Methanobacteriati</taxon>
        <taxon>Methanobacteriota</taxon>
        <taxon>Stenosarchaea group</taxon>
        <taxon>Halobacteria</taxon>
        <taxon>Halobacteriales</taxon>
        <taxon>Haloferacaceae</taxon>
        <taxon>Halorubrum</taxon>
    </lineage>
</organism>
<keyword evidence="3" id="KW-1185">Reference proteome</keyword>
<sequence>MAQSANVFRNPLFPWGIPATSTATIVAVAFLLVDDRTVRLMMLAVAAVDLLVTPQIPKRPARNAEDPFDP</sequence>
<dbReference type="OrthoDB" id="328971at2157"/>
<proteinExistence type="predicted"/>
<evidence type="ECO:0000313" key="3">
    <source>
        <dbReference type="Proteomes" id="UP000011523"/>
    </source>
</evidence>
<feature type="transmembrane region" description="Helical" evidence="1">
    <location>
        <begin position="12"/>
        <end position="33"/>
    </location>
</feature>
<accession>M0E1G6</accession>
<evidence type="ECO:0000313" key="2">
    <source>
        <dbReference type="EMBL" id="ELZ41635.1"/>
    </source>
</evidence>
<protein>
    <submittedName>
        <fullName evidence="2">Uncharacterized protein</fullName>
    </submittedName>
</protein>